<evidence type="ECO:0000256" key="6">
    <source>
        <dbReference type="ARBA" id="ARBA00022694"/>
    </source>
</evidence>
<name>A0A0D2NG66_9CHLO</name>
<keyword evidence="15" id="KW-1185">Reference proteome</keyword>
<dbReference type="OrthoDB" id="10262250at2759"/>
<evidence type="ECO:0000256" key="1">
    <source>
        <dbReference type="ARBA" id="ARBA00001917"/>
    </source>
</evidence>
<evidence type="ECO:0000256" key="11">
    <source>
        <dbReference type="ARBA" id="ARBA00049447"/>
    </source>
</evidence>
<dbReference type="GO" id="GO:0106414">
    <property type="term" value="F:mRNA dihydrouridine synthase activity"/>
    <property type="evidence" value="ECO:0007669"/>
    <property type="project" value="RHEA"/>
</dbReference>
<dbReference type="EMBL" id="KK100734">
    <property type="protein sequence ID" value="KIZ04051.1"/>
    <property type="molecule type" value="Genomic_DNA"/>
</dbReference>
<dbReference type="SUPFAM" id="SSF51395">
    <property type="entry name" value="FMN-linked oxidoreductases"/>
    <property type="match status" value="1"/>
</dbReference>
<gene>
    <name evidence="14" type="ORF">MNEG_3906</name>
</gene>
<dbReference type="Gene3D" id="1.10.1200.80">
    <property type="entry name" value="Putative flavin oxidoreducatase, domain 2"/>
    <property type="match status" value="1"/>
</dbReference>
<comment type="similarity">
    <text evidence="2">Belongs to the Dus family. Dus3 subfamily.</text>
</comment>
<dbReference type="InterPro" id="IPR018517">
    <property type="entry name" value="tRNA_hU_synthase_CS"/>
</dbReference>
<organism evidence="14 15">
    <name type="scientific">Monoraphidium neglectum</name>
    <dbReference type="NCBI Taxonomy" id="145388"/>
    <lineage>
        <taxon>Eukaryota</taxon>
        <taxon>Viridiplantae</taxon>
        <taxon>Chlorophyta</taxon>
        <taxon>core chlorophytes</taxon>
        <taxon>Chlorophyceae</taxon>
        <taxon>CS clade</taxon>
        <taxon>Sphaeropleales</taxon>
        <taxon>Selenastraceae</taxon>
        <taxon>Monoraphidium</taxon>
    </lineage>
</organism>
<comment type="cofactor">
    <cofactor evidence="1">
        <name>FMN</name>
        <dbReference type="ChEBI" id="CHEBI:58210"/>
    </cofactor>
</comment>
<evidence type="ECO:0000256" key="4">
    <source>
        <dbReference type="ARBA" id="ARBA00022630"/>
    </source>
</evidence>
<comment type="catalytic activity">
    <reaction evidence="9">
        <text>5,6-dihydrouridine(47) in tRNA + NAD(+) = uridine(47) in tRNA + NADH + H(+)</text>
        <dbReference type="Rhea" id="RHEA:53364"/>
        <dbReference type="Rhea" id="RHEA-COMP:13539"/>
        <dbReference type="Rhea" id="RHEA-COMP:13540"/>
        <dbReference type="ChEBI" id="CHEBI:15378"/>
        <dbReference type="ChEBI" id="CHEBI:57540"/>
        <dbReference type="ChEBI" id="CHEBI:57945"/>
        <dbReference type="ChEBI" id="CHEBI:65315"/>
        <dbReference type="ChEBI" id="CHEBI:74443"/>
        <dbReference type="EC" id="1.3.1.89"/>
    </reaction>
    <physiologicalReaction direction="right-to-left" evidence="9">
        <dbReference type="Rhea" id="RHEA:53366"/>
    </physiologicalReaction>
</comment>
<dbReference type="RefSeq" id="XP_013903070.1">
    <property type="nucleotide sequence ID" value="XM_014047616.1"/>
</dbReference>
<evidence type="ECO:0000256" key="12">
    <source>
        <dbReference type="ARBA" id="ARBA00049513"/>
    </source>
</evidence>
<dbReference type="AlphaFoldDB" id="A0A0D2NG66"/>
<accession>A0A0D2NG66</accession>
<evidence type="ECO:0000256" key="7">
    <source>
        <dbReference type="ARBA" id="ARBA00022857"/>
    </source>
</evidence>
<dbReference type="Proteomes" id="UP000054498">
    <property type="component" value="Unassembled WGS sequence"/>
</dbReference>
<evidence type="ECO:0000259" key="13">
    <source>
        <dbReference type="Pfam" id="PF01207"/>
    </source>
</evidence>
<evidence type="ECO:0000256" key="10">
    <source>
        <dbReference type="ARBA" id="ARBA00048342"/>
    </source>
</evidence>
<dbReference type="STRING" id="145388.A0A0D2NG66"/>
<dbReference type="Gene3D" id="3.20.20.70">
    <property type="entry name" value="Aldolase class I"/>
    <property type="match status" value="1"/>
</dbReference>
<dbReference type="KEGG" id="mng:MNEG_3906"/>
<evidence type="ECO:0000256" key="9">
    <source>
        <dbReference type="ARBA" id="ARBA00048266"/>
    </source>
</evidence>
<dbReference type="GeneID" id="25736784"/>
<dbReference type="InterPro" id="IPR024036">
    <property type="entry name" value="tRNA-dHydroUridine_Synthase_C"/>
</dbReference>
<comment type="catalytic activity">
    <reaction evidence="12">
        <text>5,6-dihydrouridine(47) in tRNA + NADP(+) = uridine(47) in tRNA + NADPH + H(+)</text>
        <dbReference type="Rhea" id="RHEA:53360"/>
        <dbReference type="Rhea" id="RHEA-COMP:13539"/>
        <dbReference type="Rhea" id="RHEA-COMP:13540"/>
        <dbReference type="ChEBI" id="CHEBI:15378"/>
        <dbReference type="ChEBI" id="CHEBI:57783"/>
        <dbReference type="ChEBI" id="CHEBI:58349"/>
        <dbReference type="ChEBI" id="CHEBI:65315"/>
        <dbReference type="ChEBI" id="CHEBI:74443"/>
        <dbReference type="EC" id="1.3.1.89"/>
    </reaction>
    <physiologicalReaction direction="right-to-left" evidence="12">
        <dbReference type="Rhea" id="RHEA:53362"/>
    </physiologicalReaction>
</comment>
<keyword evidence="8 14" id="KW-0560">Oxidoreductase</keyword>
<dbReference type="InterPro" id="IPR035587">
    <property type="entry name" value="DUS-like_FMN-bd"/>
</dbReference>
<dbReference type="PANTHER" id="PTHR45846">
    <property type="entry name" value="TRNA-DIHYDROURIDINE(47) SYNTHASE [NAD(P)(+)]-LIKE"/>
    <property type="match status" value="1"/>
</dbReference>
<reference evidence="14 15" key="1">
    <citation type="journal article" date="2013" name="BMC Genomics">
        <title>Reconstruction of the lipid metabolism for the microalga Monoraphidium neglectum from its genome sequence reveals characteristics suitable for biofuel production.</title>
        <authorList>
            <person name="Bogen C."/>
            <person name="Al-Dilaimi A."/>
            <person name="Albersmeier A."/>
            <person name="Wichmann J."/>
            <person name="Grundmann M."/>
            <person name="Rupp O."/>
            <person name="Lauersen K.J."/>
            <person name="Blifernez-Klassen O."/>
            <person name="Kalinowski J."/>
            <person name="Goesmann A."/>
            <person name="Mussgnug J.H."/>
            <person name="Kruse O."/>
        </authorList>
    </citation>
    <scope>NUCLEOTIDE SEQUENCE [LARGE SCALE GENOMIC DNA]</scope>
    <source>
        <strain evidence="14 15">SAG 48.87</strain>
    </source>
</reference>
<keyword evidence="5" id="KW-0288">FMN</keyword>
<sequence>MPPAAPASEYLVSPLNAAVPPAAPGEVPPLSLGPLPPLPVPLLLAPMAGLTSAPLRRMCAEAGAAVCVSEMILAHELVAGNARTRHLARWHADEAVKSAQLYAVDPDAARRAAQILVNECGVQHVDLNFGCPVKKVTSRGGGAALPLRPRLFRRLVAAAASGVGGAAALTVKLRIGLARRPEEMTYFLEAGQIAEEEGAAGVTLHARTAEQLYSPPADWEAIRQLAAELRIPVIGNGDVFEGADAIRMIRETGCAGVMIGRGCLGRPWLFSEAAAALSGDTARWPPPPPPNLGGVLQAALRHTADLASWEGDERSAVLQMRKLIGCYLAGFERQDLAGRLYAARSLADWEAVVGEHGADAAPFPASALRLPRLKGGGADGRPAAQRVSLPAGWLEGRDDERVPGYLTGDACEG</sequence>
<dbReference type="GO" id="GO:0102265">
    <property type="term" value="F:tRNA-dihydrouridine47 synthase activity"/>
    <property type="evidence" value="ECO:0007669"/>
    <property type="project" value="UniProtKB-EC"/>
</dbReference>
<dbReference type="PROSITE" id="PS01136">
    <property type="entry name" value="UPF0034"/>
    <property type="match status" value="1"/>
</dbReference>
<evidence type="ECO:0000313" key="15">
    <source>
        <dbReference type="Proteomes" id="UP000054498"/>
    </source>
</evidence>
<protein>
    <recommendedName>
        <fullName evidence="3">tRNA-dihydrouridine(47) synthase [NAD(P)(+)]</fullName>
        <ecNumber evidence="3">1.3.1.89</ecNumber>
    </recommendedName>
</protein>
<comment type="catalytic activity">
    <reaction evidence="10">
        <text>a 5,6-dihydrouridine in mRNA + NAD(+) = a uridine in mRNA + NADH + H(+)</text>
        <dbReference type="Rhea" id="RHEA:69851"/>
        <dbReference type="Rhea" id="RHEA-COMP:14658"/>
        <dbReference type="Rhea" id="RHEA-COMP:17789"/>
        <dbReference type="ChEBI" id="CHEBI:15378"/>
        <dbReference type="ChEBI" id="CHEBI:57540"/>
        <dbReference type="ChEBI" id="CHEBI:57945"/>
        <dbReference type="ChEBI" id="CHEBI:65315"/>
        <dbReference type="ChEBI" id="CHEBI:74443"/>
    </reaction>
    <physiologicalReaction direction="right-to-left" evidence="10">
        <dbReference type="Rhea" id="RHEA:69853"/>
    </physiologicalReaction>
</comment>
<evidence type="ECO:0000313" key="14">
    <source>
        <dbReference type="EMBL" id="KIZ04051.1"/>
    </source>
</evidence>
<evidence type="ECO:0000256" key="3">
    <source>
        <dbReference type="ARBA" id="ARBA00012376"/>
    </source>
</evidence>
<proteinExistence type="inferred from homology"/>
<keyword evidence="4" id="KW-0285">Flavoprotein</keyword>
<comment type="catalytic activity">
    <reaction evidence="11">
        <text>a 5,6-dihydrouridine in mRNA + NADP(+) = a uridine in mRNA + NADPH + H(+)</text>
        <dbReference type="Rhea" id="RHEA:69855"/>
        <dbReference type="Rhea" id="RHEA-COMP:14658"/>
        <dbReference type="Rhea" id="RHEA-COMP:17789"/>
        <dbReference type="ChEBI" id="CHEBI:15378"/>
        <dbReference type="ChEBI" id="CHEBI:57783"/>
        <dbReference type="ChEBI" id="CHEBI:58349"/>
        <dbReference type="ChEBI" id="CHEBI:65315"/>
        <dbReference type="ChEBI" id="CHEBI:74443"/>
    </reaction>
    <physiologicalReaction direction="right-to-left" evidence="11">
        <dbReference type="Rhea" id="RHEA:69857"/>
    </physiologicalReaction>
</comment>
<dbReference type="EC" id="1.3.1.89" evidence="3"/>
<dbReference type="PANTHER" id="PTHR45846:SF1">
    <property type="entry name" value="TRNA-DIHYDROURIDINE(47) SYNTHASE [NAD(P)(+)]-LIKE"/>
    <property type="match status" value="1"/>
</dbReference>
<dbReference type="InterPro" id="IPR013785">
    <property type="entry name" value="Aldolase_TIM"/>
</dbReference>
<keyword evidence="7" id="KW-0521">NADP</keyword>
<evidence type="ECO:0000256" key="8">
    <source>
        <dbReference type="ARBA" id="ARBA00023002"/>
    </source>
</evidence>
<evidence type="ECO:0000256" key="2">
    <source>
        <dbReference type="ARBA" id="ARBA00005451"/>
    </source>
</evidence>
<dbReference type="CDD" id="cd02801">
    <property type="entry name" value="DUS_like_FMN"/>
    <property type="match status" value="1"/>
</dbReference>
<dbReference type="GO" id="GO:0003723">
    <property type="term" value="F:RNA binding"/>
    <property type="evidence" value="ECO:0007669"/>
    <property type="project" value="TreeGrafter"/>
</dbReference>
<evidence type="ECO:0000256" key="5">
    <source>
        <dbReference type="ARBA" id="ARBA00022643"/>
    </source>
</evidence>
<dbReference type="Pfam" id="PF01207">
    <property type="entry name" value="Dus"/>
    <property type="match status" value="1"/>
</dbReference>
<feature type="domain" description="DUS-like FMN-binding" evidence="13">
    <location>
        <begin position="43"/>
        <end position="334"/>
    </location>
</feature>
<dbReference type="GO" id="GO:0050660">
    <property type="term" value="F:flavin adenine dinucleotide binding"/>
    <property type="evidence" value="ECO:0007669"/>
    <property type="project" value="InterPro"/>
</dbReference>
<keyword evidence="6" id="KW-0819">tRNA processing</keyword>